<proteinExistence type="predicted"/>
<dbReference type="EMBL" id="CP101655">
    <property type="protein sequence ID" value="WDR33758.1"/>
    <property type="molecule type" value="Genomic_DNA"/>
</dbReference>
<sequence>MQFSLFENQSESQAIVEATALLYPSGRYSDFVIYVDESGDHGMQKLDPYYPIFVLAFCVFHKRHYCEKVIPAVQKFKFNHMGHDLIGLHELEIRKEKGAFSSLFTSRAHKHGFLDELTGIIEASNFVLISCVIDKALLREKQAFADNPYHLALGFCLETLHEFLQEKHQQKALTHVIFERRGKREDNELELEFRRVCGGANRLGIQMPFDIVFATKQVNSTGLQLADLVARPIGMSVLRPGQENRAFDVLKRKFYCSGGRHNVGEGFENWGLKLFPPSESEKPR</sequence>
<protein>
    <submittedName>
        <fullName evidence="1">DUF3800 domain-containing protein</fullName>
    </submittedName>
</protein>
<accession>A0ABY7Z473</accession>
<keyword evidence="2" id="KW-1185">Reference proteome</keyword>
<name>A0ABY7Z473_9PSED</name>
<dbReference type="Proteomes" id="UP001222282">
    <property type="component" value="Chromosome"/>
</dbReference>
<organism evidence="1 2">
    <name type="scientific">Pseudomonas serboccidentalis</name>
    <dbReference type="NCBI Taxonomy" id="2964670"/>
    <lineage>
        <taxon>Bacteria</taxon>
        <taxon>Pseudomonadati</taxon>
        <taxon>Pseudomonadota</taxon>
        <taxon>Gammaproteobacteria</taxon>
        <taxon>Pseudomonadales</taxon>
        <taxon>Pseudomonadaceae</taxon>
        <taxon>Pseudomonas</taxon>
    </lineage>
</organism>
<evidence type="ECO:0000313" key="2">
    <source>
        <dbReference type="Proteomes" id="UP001222282"/>
    </source>
</evidence>
<dbReference type="Pfam" id="PF12686">
    <property type="entry name" value="DUF3800"/>
    <property type="match status" value="1"/>
</dbReference>
<gene>
    <name evidence="1" type="ORF">NN484_14635</name>
</gene>
<reference evidence="1 2" key="1">
    <citation type="submission" date="2022-07" db="EMBL/GenBank/DDBJ databases">
        <authorList>
            <person name="Abrouk D."/>
            <person name="Moenne-Loccoz Y."/>
            <person name="Todorovic I."/>
            <person name="Raicevic V."/>
            <person name="Jovicic-Petrovic J."/>
        </authorList>
    </citation>
    <scope>NUCLEOTIDE SEQUENCE [LARGE SCALE GENOMIC DNA]</scope>
    <source>
        <strain evidence="2">IT-P374</strain>
    </source>
</reference>
<evidence type="ECO:0000313" key="1">
    <source>
        <dbReference type="EMBL" id="WDR33758.1"/>
    </source>
</evidence>
<dbReference type="RefSeq" id="WP_215501289.1">
    <property type="nucleotide sequence ID" value="NZ_CP101655.1"/>
</dbReference>
<dbReference type="InterPro" id="IPR024524">
    <property type="entry name" value="DUF3800"/>
</dbReference>